<evidence type="ECO:0000313" key="2">
    <source>
        <dbReference type="Proteomes" id="UP001159427"/>
    </source>
</evidence>
<evidence type="ECO:0000313" key="1">
    <source>
        <dbReference type="EMBL" id="CAH3045060.1"/>
    </source>
</evidence>
<comment type="caution">
    <text evidence="1">The sequence shown here is derived from an EMBL/GenBank/DDBJ whole genome shotgun (WGS) entry which is preliminary data.</text>
</comment>
<protein>
    <submittedName>
        <fullName evidence="1">Uncharacterized protein</fullName>
    </submittedName>
</protein>
<name>A0ABN8NCU8_9CNID</name>
<proteinExistence type="predicted"/>
<organism evidence="1 2">
    <name type="scientific">Porites evermanni</name>
    <dbReference type="NCBI Taxonomy" id="104178"/>
    <lineage>
        <taxon>Eukaryota</taxon>
        <taxon>Metazoa</taxon>
        <taxon>Cnidaria</taxon>
        <taxon>Anthozoa</taxon>
        <taxon>Hexacorallia</taxon>
        <taxon>Scleractinia</taxon>
        <taxon>Fungiina</taxon>
        <taxon>Poritidae</taxon>
        <taxon>Porites</taxon>
    </lineage>
</organism>
<dbReference type="EMBL" id="CALNXI010000765">
    <property type="protein sequence ID" value="CAH3045060.1"/>
    <property type="molecule type" value="Genomic_DNA"/>
</dbReference>
<sequence length="162" mass="18019">MNRVNADRNVNADTAKSVGEKILSSMNGMLATDNSFKRSSLVVTMASKSFVKIDNDQVHLSLKFYFSGSSSPVIISSFKNYFSTSSAHIPQLLSIPHSQSKNSWVRKFAVIFFLHAVSDATRHHSSMELARQQLSENLRLCYTSKNKLKSSAVILLFPTLSV</sequence>
<accession>A0ABN8NCU8</accession>
<reference evidence="1 2" key="1">
    <citation type="submission" date="2022-05" db="EMBL/GenBank/DDBJ databases">
        <authorList>
            <consortium name="Genoscope - CEA"/>
            <person name="William W."/>
        </authorList>
    </citation>
    <scope>NUCLEOTIDE SEQUENCE [LARGE SCALE GENOMIC DNA]</scope>
</reference>
<keyword evidence="2" id="KW-1185">Reference proteome</keyword>
<dbReference type="Proteomes" id="UP001159427">
    <property type="component" value="Unassembled WGS sequence"/>
</dbReference>
<gene>
    <name evidence="1" type="ORF">PEVE_00040972</name>
</gene>